<protein>
    <submittedName>
        <fullName evidence="1">Uncharacterized protein</fullName>
    </submittedName>
</protein>
<gene>
    <name evidence="1" type="ORF">C8P68_101610</name>
</gene>
<accession>A0A2T5JG82</accession>
<comment type="caution">
    <text evidence="1">The sequence shown here is derived from an EMBL/GenBank/DDBJ whole genome shotgun (WGS) entry which is preliminary data.</text>
</comment>
<dbReference type="AlphaFoldDB" id="A0A2T5JG82"/>
<keyword evidence="2" id="KW-1185">Reference proteome</keyword>
<dbReference type="EMBL" id="QAOQ01000001">
    <property type="protein sequence ID" value="PTR01376.1"/>
    <property type="molecule type" value="Genomic_DNA"/>
</dbReference>
<proteinExistence type="predicted"/>
<sequence length="205" mass="23651">MLNLNNIYPVVSPAQYYSKEWDLPHYKLPDAAFILTWVVFDEEEAGMEYLTRDEYQYLAKTHKGWQQKTFENLRQSLAEDENFFTQYQLSDDGQRIILLAFMQNDGIGSSRILLSEELEAAFPHGYYLAFPDRCCGLVISKDVTNPELQEIRSLVRHMFETANIPMSDQLYASEGFTVPGNWTQPIDYVLSNLLVSGVSKLREAL</sequence>
<reference evidence="1 2" key="1">
    <citation type="submission" date="2018-04" db="EMBL/GenBank/DDBJ databases">
        <title>Genomic Encyclopedia of Archaeal and Bacterial Type Strains, Phase II (KMG-II): from individual species to whole genera.</title>
        <authorList>
            <person name="Goeker M."/>
        </authorList>
    </citation>
    <scope>NUCLEOTIDE SEQUENCE [LARGE SCALE GENOMIC DNA]</scope>
    <source>
        <strain evidence="1 2">DSM 26809</strain>
    </source>
</reference>
<evidence type="ECO:0000313" key="1">
    <source>
        <dbReference type="EMBL" id="PTR01376.1"/>
    </source>
</evidence>
<organism evidence="1 2">
    <name type="scientific">Mucilaginibacter yixingensis</name>
    <dbReference type="NCBI Taxonomy" id="1295612"/>
    <lineage>
        <taxon>Bacteria</taxon>
        <taxon>Pseudomonadati</taxon>
        <taxon>Bacteroidota</taxon>
        <taxon>Sphingobacteriia</taxon>
        <taxon>Sphingobacteriales</taxon>
        <taxon>Sphingobacteriaceae</taxon>
        <taxon>Mucilaginibacter</taxon>
    </lineage>
</organism>
<name>A0A2T5JG82_9SPHI</name>
<evidence type="ECO:0000313" key="2">
    <source>
        <dbReference type="Proteomes" id="UP000244168"/>
    </source>
</evidence>
<dbReference type="Proteomes" id="UP000244168">
    <property type="component" value="Unassembled WGS sequence"/>
</dbReference>